<organism evidence="4 5">
    <name type="scientific">Lysinibacillus macroides</name>
    <dbReference type="NCBI Taxonomy" id="33935"/>
    <lineage>
        <taxon>Bacteria</taxon>
        <taxon>Bacillati</taxon>
        <taxon>Bacillota</taxon>
        <taxon>Bacilli</taxon>
        <taxon>Bacillales</taxon>
        <taxon>Bacillaceae</taxon>
        <taxon>Lysinibacillus</taxon>
    </lineage>
</organism>
<keyword evidence="5" id="KW-1185">Reference proteome</keyword>
<keyword evidence="3" id="KW-0732">Signal</keyword>
<reference evidence="4 5" key="1">
    <citation type="submission" date="2015-07" db="EMBL/GenBank/DDBJ databases">
        <title>Genome sequencing project for genomic taxonomy and phylogenomics of Bacillus-like bacteria.</title>
        <authorList>
            <person name="Liu B."/>
            <person name="Wang J."/>
            <person name="Zhu Y."/>
            <person name="Liu G."/>
            <person name="Chen Q."/>
            <person name="Chen Z."/>
            <person name="Che J."/>
            <person name="Ge C."/>
            <person name="Shi H."/>
            <person name="Pan Z."/>
            <person name="Liu X."/>
        </authorList>
    </citation>
    <scope>NUCLEOTIDE SEQUENCE [LARGE SCALE GENOMIC DNA]</scope>
    <source>
        <strain evidence="4 5">DSM 54</strain>
    </source>
</reference>
<dbReference type="AlphaFoldDB" id="A0A0N0CVF3"/>
<dbReference type="Proteomes" id="UP000037977">
    <property type="component" value="Unassembled WGS sequence"/>
</dbReference>
<dbReference type="GO" id="GO:0030288">
    <property type="term" value="C:outer membrane-bounded periplasmic space"/>
    <property type="evidence" value="ECO:0007669"/>
    <property type="project" value="InterPro"/>
</dbReference>
<evidence type="ECO:0000256" key="2">
    <source>
        <dbReference type="ARBA" id="ARBA00022448"/>
    </source>
</evidence>
<dbReference type="OrthoDB" id="9776801at2"/>
<dbReference type="Gene3D" id="3.40.190.170">
    <property type="entry name" value="Bacterial extracellular solute-binding protein, family 7"/>
    <property type="match status" value="1"/>
</dbReference>
<dbReference type="PANTHER" id="PTHR33376">
    <property type="match status" value="1"/>
</dbReference>
<name>A0A0N0CVF3_9BACI</name>
<dbReference type="PIRSF" id="PIRSF006470">
    <property type="entry name" value="DctB"/>
    <property type="match status" value="1"/>
</dbReference>
<comment type="similarity">
    <text evidence="1">Belongs to the bacterial solute-binding protein 7 family.</text>
</comment>
<protein>
    <submittedName>
        <fullName evidence="4">C4-dicarboxylate ABC transporter</fullName>
    </submittedName>
</protein>
<dbReference type="NCBIfam" id="NF037995">
    <property type="entry name" value="TRAP_S1"/>
    <property type="match status" value="1"/>
</dbReference>
<evidence type="ECO:0000256" key="3">
    <source>
        <dbReference type="ARBA" id="ARBA00022729"/>
    </source>
</evidence>
<dbReference type="EMBL" id="LGCI01000010">
    <property type="protein sequence ID" value="KOY81394.1"/>
    <property type="molecule type" value="Genomic_DNA"/>
</dbReference>
<evidence type="ECO:0000313" key="4">
    <source>
        <dbReference type="EMBL" id="KOY81394.1"/>
    </source>
</evidence>
<dbReference type="InterPro" id="IPR038404">
    <property type="entry name" value="TRAP_DctP_sf"/>
</dbReference>
<dbReference type="STRING" id="33935.ADM90_19940"/>
<accession>A0A0N0CVF3</accession>
<dbReference type="NCBIfam" id="TIGR00787">
    <property type="entry name" value="dctP"/>
    <property type="match status" value="1"/>
</dbReference>
<comment type="caution">
    <text evidence="4">The sequence shown here is derived from an EMBL/GenBank/DDBJ whole genome shotgun (WGS) entry which is preliminary data.</text>
</comment>
<dbReference type="PROSITE" id="PS51257">
    <property type="entry name" value="PROKAR_LIPOPROTEIN"/>
    <property type="match status" value="1"/>
</dbReference>
<sequence length="347" mass="39951">MWINRLIYISGSVLILLTILLVSCQEDVYPTDNEQLSHEEQIVIRFSHVVGENTPKGMAALKFAELVKERSNGYIEVQVFPNGVLYKDGEELNALLRGDIQMIAPAISKITTLVPEWSVMDLPYAFQNADEVHTYVESHVGQTLMTKLNAHNLWPMGVWDSGFKQLSNSIRPIKTVQDLQGLRVRIMPSDILAEQFSIVGAYPKRIDFNTVFHQLQKGNVDGQENTLTNITSKNLYSLQDYLTISNHGYLGYLLLMNHEFWNSLPKDVQTLLIETLEEVQEWEWQLAEDLTAERLDEMEACDCIQIHRLSNKDMEEWASTFDPVYRYYADNYGKKYIEALPKNQSQH</sequence>
<keyword evidence="2" id="KW-0813">Transport</keyword>
<dbReference type="GO" id="GO:0055085">
    <property type="term" value="P:transmembrane transport"/>
    <property type="evidence" value="ECO:0007669"/>
    <property type="project" value="InterPro"/>
</dbReference>
<dbReference type="InterPro" id="IPR018389">
    <property type="entry name" value="DctP_fam"/>
</dbReference>
<dbReference type="RefSeq" id="WP_053996640.1">
    <property type="nucleotide sequence ID" value="NZ_CP065643.1"/>
</dbReference>
<dbReference type="InterPro" id="IPR004682">
    <property type="entry name" value="TRAP_DctP"/>
</dbReference>
<dbReference type="PATRIC" id="fig|33935.3.peg.2815"/>
<proteinExistence type="inferred from homology"/>
<gene>
    <name evidence="4" type="ORF">ADM90_19940</name>
</gene>
<evidence type="ECO:0000256" key="1">
    <source>
        <dbReference type="ARBA" id="ARBA00009023"/>
    </source>
</evidence>
<evidence type="ECO:0000313" key="5">
    <source>
        <dbReference type="Proteomes" id="UP000037977"/>
    </source>
</evidence>
<dbReference type="Pfam" id="PF03480">
    <property type="entry name" value="DctP"/>
    <property type="match status" value="1"/>
</dbReference>
<dbReference type="PANTHER" id="PTHR33376:SF7">
    <property type="entry name" value="C4-DICARBOXYLATE-BINDING PROTEIN DCTB"/>
    <property type="match status" value="1"/>
</dbReference>